<protein>
    <submittedName>
        <fullName evidence="2">DNA binding domain-containing protein, excisionase family</fullName>
    </submittedName>
</protein>
<dbReference type="OrthoDB" id="8021288at2"/>
<accession>A0A1I4D1I2</accession>
<sequence length="73" mass="7841">MPRGVSEALPAESAVMTVNELAQYFRISRVSAYKLFNTGALTPIKIGGRTMVRRADADAFLAGCPRRVPMAAA</sequence>
<evidence type="ECO:0000313" key="3">
    <source>
        <dbReference type="Proteomes" id="UP000198804"/>
    </source>
</evidence>
<dbReference type="InterPro" id="IPR041657">
    <property type="entry name" value="HTH_17"/>
</dbReference>
<dbReference type="EMBL" id="FOSV01000005">
    <property type="protein sequence ID" value="SFK85951.1"/>
    <property type="molecule type" value="Genomic_DNA"/>
</dbReference>
<dbReference type="Pfam" id="PF12728">
    <property type="entry name" value="HTH_17"/>
    <property type="match status" value="1"/>
</dbReference>
<reference evidence="3" key="1">
    <citation type="submission" date="2016-10" db="EMBL/GenBank/DDBJ databases">
        <authorList>
            <person name="Varghese N."/>
            <person name="Submissions S."/>
        </authorList>
    </citation>
    <scope>NUCLEOTIDE SEQUENCE [LARGE SCALE GENOMIC DNA]</scope>
    <source>
        <strain evidence="3">CGMCC 1.6474</strain>
    </source>
</reference>
<evidence type="ECO:0000313" key="2">
    <source>
        <dbReference type="EMBL" id="SFK85951.1"/>
    </source>
</evidence>
<proteinExistence type="predicted"/>
<evidence type="ECO:0000259" key="1">
    <source>
        <dbReference type="Pfam" id="PF12728"/>
    </source>
</evidence>
<name>A0A1I4D1I2_9HYPH</name>
<dbReference type="AlphaFoldDB" id="A0A1I4D1I2"/>
<organism evidence="2 3">
    <name type="scientific">Methylorubrum salsuginis</name>
    <dbReference type="NCBI Taxonomy" id="414703"/>
    <lineage>
        <taxon>Bacteria</taxon>
        <taxon>Pseudomonadati</taxon>
        <taxon>Pseudomonadota</taxon>
        <taxon>Alphaproteobacteria</taxon>
        <taxon>Hyphomicrobiales</taxon>
        <taxon>Methylobacteriaceae</taxon>
        <taxon>Methylorubrum</taxon>
    </lineage>
</organism>
<keyword evidence="3" id="KW-1185">Reference proteome</keyword>
<feature type="domain" description="Helix-turn-helix" evidence="1">
    <location>
        <begin position="15"/>
        <end position="64"/>
    </location>
</feature>
<gene>
    <name evidence="2" type="ORF">SAMN04488125_10575</name>
</gene>
<dbReference type="Proteomes" id="UP000198804">
    <property type="component" value="Unassembled WGS sequence"/>
</dbReference>